<dbReference type="Gene3D" id="3.40.50.1820">
    <property type="entry name" value="alpha/beta hydrolase"/>
    <property type="match status" value="1"/>
</dbReference>
<proteinExistence type="predicted"/>
<dbReference type="InterPro" id="IPR029058">
    <property type="entry name" value="AB_hydrolase_fold"/>
</dbReference>
<dbReference type="SUPFAM" id="SSF53474">
    <property type="entry name" value="alpha/beta-Hydrolases"/>
    <property type="match status" value="1"/>
</dbReference>
<accession>A0A813LRC9</accession>
<dbReference type="EMBL" id="CAJNNW010037377">
    <property type="protein sequence ID" value="CAE8741379.1"/>
    <property type="molecule type" value="Genomic_DNA"/>
</dbReference>
<keyword evidence="1" id="KW-0472">Membrane</keyword>
<evidence type="ECO:0000313" key="2">
    <source>
        <dbReference type="EMBL" id="CAE8741379.1"/>
    </source>
</evidence>
<organism evidence="2 3">
    <name type="scientific">Polarella glacialis</name>
    <name type="common">Dinoflagellate</name>
    <dbReference type="NCBI Taxonomy" id="89957"/>
    <lineage>
        <taxon>Eukaryota</taxon>
        <taxon>Sar</taxon>
        <taxon>Alveolata</taxon>
        <taxon>Dinophyceae</taxon>
        <taxon>Suessiales</taxon>
        <taxon>Suessiaceae</taxon>
        <taxon>Polarella</taxon>
    </lineage>
</organism>
<keyword evidence="1" id="KW-0812">Transmembrane</keyword>
<reference evidence="2" key="1">
    <citation type="submission" date="2021-02" db="EMBL/GenBank/DDBJ databases">
        <authorList>
            <person name="Dougan E. K."/>
            <person name="Rhodes N."/>
            <person name="Thang M."/>
            <person name="Chan C."/>
        </authorList>
    </citation>
    <scope>NUCLEOTIDE SEQUENCE</scope>
</reference>
<sequence>MLQTLLSSANSPGWLEVVKTAKVSSDGVHILSVPADSSGRPPLRVWWIPARESGSALQPLIVFLHGGGLFSNATTYVPFLCPRFCRDCAAAGKVCVEVDYPLSLLPLELVALPFLLASLLTLWLTMSSAAAAAPCLLLGAWTLLRHRQRVQHPAHLKVLWGHSAGGQLASLLQGLVLLSAPLDYRPSSLAR</sequence>
<gene>
    <name evidence="2" type="ORF">PGLA2088_LOCUS50431</name>
</gene>
<evidence type="ECO:0000313" key="3">
    <source>
        <dbReference type="Proteomes" id="UP000626109"/>
    </source>
</evidence>
<protein>
    <submittedName>
        <fullName evidence="2">Uncharacterized protein</fullName>
    </submittedName>
</protein>
<keyword evidence="1" id="KW-1133">Transmembrane helix</keyword>
<name>A0A813LRC9_POLGL</name>
<comment type="caution">
    <text evidence="2">The sequence shown here is derived from an EMBL/GenBank/DDBJ whole genome shotgun (WGS) entry which is preliminary data.</text>
</comment>
<dbReference type="AlphaFoldDB" id="A0A813LRC9"/>
<dbReference type="Proteomes" id="UP000626109">
    <property type="component" value="Unassembled WGS sequence"/>
</dbReference>
<evidence type="ECO:0000256" key="1">
    <source>
        <dbReference type="SAM" id="Phobius"/>
    </source>
</evidence>
<feature type="transmembrane region" description="Helical" evidence="1">
    <location>
        <begin position="111"/>
        <end position="144"/>
    </location>
</feature>